<gene>
    <name evidence="2" type="ORF">ACD_2C00110G0007</name>
</gene>
<feature type="transmembrane region" description="Helical" evidence="1">
    <location>
        <begin position="81"/>
        <end position="106"/>
    </location>
</feature>
<dbReference type="SUPFAM" id="SSF103473">
    <property type="entry name" value="MFS general substrate transporter"/>
    <property type="match status" value="1"/>
</dbReference>
<sequence>MSNFVSVESWLDETRRNNFFWYWALSSFVWMCFHFTLVFFFLLQLWSPLLVWIFLGLANFVSFLVDSPVWVLQKYFNAKKLFVTSAIMMLVVSVIFLYFIYSAWSIDFKVAPEELFKLSSDAYSKIFWSFLNVLLLIISVVFYWIIKEFSDVTSLSYIMNNADPSEYAELLSKNNIFSWLGALCWLLASWVILAFNPFFAVSILVWIVVIFILFILKYFDNAKEIFKINVNVADIKKLKLISPKETLESVKEYTVSQVQKADFAQVASNMKFVFLKPMEIKKSVNWWEIIDTAIIDIKSFMMILFQPPYSHRLLVVWTVLTFFWLWDTFVTSFLIDFLTEVINNNQDNFLAKIMSAYAFIAVLAIPAYWAQIPLIWLSKKIWVFPVIMTWVLVSWISILLFWAFSTFWMILVLWVVNSFWYAAAMPLSQWEFSDEYNSVYAEKKNLTEIDSNASSAPLKMLLNLANVVWLIIWWLLVFVVWYPWTFFVFWIFLLTLFVLSLVKRKEWKL</sequence>
<accession>K2G630</accession>
<feature type="transmembrane region" description="Helical" evidence="1">
    <location>
        <begin position="349"/>
        <end position="369"/>
    </location>
</feature>
<comment type="caution">
    <text evidence="2">The sequence shown here is derived from an EMBL/GenBank/DDBJ whole genome shotgun (WGS) entry which is preliminary data.</text>
</comment>
<protein>
    <submittedName>
        <fullName evidence="2">Uncharacterized protein</fullName>
    </submittedName>
</protein>
<evidence type="ECO:0000256" key="1">
    <source>
        <dbReference type="SAM" id="Phobius"/>
    </source>
</evidence>
<feature type="transmembrane region" description="Helical" evidence="1">
    <location>
        <begin position="309"/>
        <end position="329"/>
    </location>
</feature>
<proteinExistence type="predicted"/>
<organism evidence="2">
    <name type="scientific">uncultured bacterium</name>
    <name type="common">gcode 4</name>
    <dbReference type="NCBI Taxonomy" id="1234023"/>
    <lineage>
        <taxon>Bacteria</taxon>
        <taxon>environmental samples</taxon>
    </lineage>
</organism>
<dbReference type="InterPro" id="IPR036259">
    <property type="entry name" value="MFS_trans_sf"/>
</dbReference>
<reference evidence="2" key="1">
    <citation type="journal article" date="2012" name="Science">
        <title>Fermentation, hydrogen, and sulfur metabolism in multiple uncultivated bacterial phyla.</title>
        <authorList>
            <person name="Wrighton K.C."/>
            <person name="Thomas B.C."/>
            <person name="Sharon I."/>
            <person name="Miller C.S."/>
            <person name="Castelle C.J."/>
            <person name="VerBerkmoes N.C."/>
            <person name="Wilkins M.J."/>
            <person name="Hettich R.L."/>
            <person name="Lipton M.S."/>
            <person name="Williams K.H."/>
            <person name="Long P.E."/>
            <person name="Banfield J.F."/>
        </authorList>
    </citation>
    <scope>NUCLEOTIDE SEQUENCE [LARGE SCALE GENOMIC DNA]</scope>
</reference>
<dbReference type="EMBL" id="AMFJ01000110">
    <property type="protein sequence ID" value="EKE29732.1"/>
    <property type="molecule type" value="Genomic_DNA"/>
</dbReference>
<keyword evidence="1" id="KW-0812">Transmembrane</keyword>
<feature type="transmembrane region" description="Helical" evidence="1">
    <location>
        <begin position="176"/>
        <end position="193"/>
    </location>
</feature>
<feature type="transmembrane region" description="Helical" evidence="1">
    <location>
        <begin position="381"/>
        <end position="402"/>
    </location>
</feature>
<feature type="transmembrane region" description="Helical" evidence="1">
    <location>
        <begin position="484"/>
        <end position="502"/>
    </location>
</feature>
<feature type="transmembrane region" description="Helical" evidence="1">
    <location>
        <begin position="126"/>
        <end position="146"/>
    </location>
</feature>
<dbReference type="AlphaFoldDB" id="K2G630"/>
<feature type="transmembrane region" description="Helical" evidence="1">
    <location>
        <begin position="20"/>
        <end position="43"/>
    </location>
</feature>
<keyword evidence="1" id="KW-1133">Transmembrane helix</keyword>
<evidence type="ECO:0000313" key="2">
    <source>
        <dbReference type="EMBL" id="EKE29732.1"/>
    </source>
</evidence>
<keyword evidence="1" id="KW-0472">Membrane</keyword>
<feature type="transmembrane region" description="Helical" evidence="1">
    <location>
        <begin position="49"/>
        <end position="69"/>
    </location>
</feature>
<name>K2G630_9BACT</name>
<feature type="transmembrane region" description="Helical" evidence="1">
    <location>
        <begin position="199"/>
        <end position="219"/>
    </location>
</feature>